<accession>A0A1T4KCH3</accession>
<dbReference type="InterPro" id="IPR007621">
    <property type="entry name" value="TPM_dom"/>
</dbReference>
<proteinExistence type="predicted"/>
<dbReference type="PANTHER" id="PTHR30373:SF2">
    <property type="entry name" value="UPF0603 PROTEIN YGCG"/>
    <property type="match status" value="1"/>
</dbReference>
<keyword evidence="1" id="KW-1133">Transmembrane helix</keyword>
<evidence type="ECO:0000256" key="1">
    <source>
        <dbReference type="SAM" id="Phobius"/>
    </source>
</evidence>
<dbReference type="Pfam" id="PF04536">
    <property type="entry name" value="TPM_phosphatase"/>
    <property type="match status" value="1"/>
</dbReference>
<keyword evidence="4" id="KW-1185">Reference proteome</keyword>
<evidence type="ECO:0000313" key="3">
    <source>
        <dbReference type="EMBL" id="SJZ40144.1"/>
    </source>
</evidence>
<dbReference type="STRING" id="413434.SAMN04488132_101616"/>
<dbReference type="EMBL" id="FUWH01000001">
    <property type="protein sequence ID" value="SJZ40144.1"/>
    <property type="molecule type" value="Genomic_DNA"/>
</dbReference>
<feature type="domain" description="TPM" evidence="2">
    <location>
        <begin position="42"/>
        <end position="165"/>
    </location>
</feature>
<sequence length="272" mass="28138">MNGVVSIMKGMKRLIYILIAVFSWGTTLAQDILPKPNPPRLVNDAANVLSPEQREILERKLVALDDSSSNQVAVVLIKTLNDYPIEDYAVKLFRDWGIGNKKTNNGVLIIAAIDDRKVRIEVGYGLEGALPDIVTASIIRDDIAPNFKEGNYYRGIDEAVESIAKAAVGEYKVKREKKGKGSAGGSILTFIILFVVVVIVISRGGGGRGGGMMSRRGYGNVADAILLSTLLNGGRGSGGGGFGGGGFGGGGGGGFGGFGGGSSGGGGASGSW</sequence>
<dbReference type="PANTHER" id="PTHR30373">
    <property type="entry name" value="UPF0603 PROTEIN YGCG"/>
    <property type="match status" value="1"/>
</dbReference>
<evidence type="ECO:0000313" key="4">
    <source>
        <dbReference type="Proteomes" id="UP000190888"/>
    </source>
</evidence>
<reference evidence="3 4" key="1">
    <citation type="submission" date="2017-02" db="EMBL/GenBank/DDBJ databases">
        <authorList>
            <person name="Peterson S.W."/>
        </authorList>
    </citation>
    <scope>NUCLEOTIDE SEQUENCE [LARGE SCALE GENOMIC DNA]</scope>
    <source>
        <strain evidence="3 4">DSM 22335</strain>
    </source>
</reference>
<dbReference type="Proteomes" id="UP000190888">
    <property type="component" value="Unassembled WGS sequence"/>
</dbReference>
<keyword evidence="1" id="KW-0472">Membrane</keyword>
<evidence type="ECO:0000259" key="2">
    <source>
        <dbReference type="Pfam" id="PF04536"/>
    </source>
</evidence>
<name>A0A1T4KCH3_9BACT</name>
<dbReference type="AlphaFoldDB" id="A0A1T4KCH3"/>
<dbReference type="Gene3D" id="3.10.310.50">
    <property type="match status" value="1"/>
</dbReference>
<keyword evidence="1" id="KW-0812">Transmembrane</keyword>
<gene>
    <name evidence="3" type="ORF">SAMN04488132_101616</name>
</gene>
<protein>
    <recommendedName>
        <fullName evidence="2">TPM domain-containing protein</fullName>
    </recommendedName>
</protein>
<organism evidence="3 4">
    <name type="scientific">Sediminibacterium ginsengisoli</name>
    <dbReference type="NCBI Taxonomy" id="413434"/>
    <lineage>
        <taxon>Bacteria</taxon>
        <taxon>Pseudomonadati</taxon>
        <taxon>Bacteroidota</taxon>
        <taxon>Chitinophagia</taxon>
        <taxon>Chitinophagales</taxon>
        <taxon>Chitinophagaceae</taxon>
        <taxon>Sediminibacterium</taxon>
    </lineage>
</organism>
<feature type="transmembrane region" description="Helical" evidence="1">
    <location>
        <begin position="183"/>
        <end position="206"/>
    </location>
</feature>